<evidence type="ECO:0000313" key="2">
    <source>
        <dbReference type="Proteomes" id="UP000009168"/>
    </source>
</evidence>
<dbReference type="GeneID" id="24438531"/>
<sequence length="310" mass="36902">MLQKVHTTNQSITQQIALITNSKGGEQKRKNSKFTINTVKQQQPILFPCLSLNQMRLEIDIQQDVILKIQFNNQGNIYFQFFLLIRILLFQVVKITTKNRLKRNIRQAIIQLYSCTSTLTKYPQPKKIISYDKRRGNILTQRHNILAYQTLKGRSLKKIKYRNPNQNVSKSKKSRWRRLITTNVINLSIPNKTQNTIKQGQYFALNIMTIKYTFKRLYKQQKKAQIINPIVFLPILKRVNFYSYISDLISVYLQNVTTNKKNFILAIIFLNLILFNIQKRQCKQVQFFIYLYLNNLQQRIFQIIYVCLHI</sequence>
<protein>
    <submittedName>
        <fullName evidence="1">Uncharacterized protein</fullName>
    </submittedName>
</protein>
<gene>
    <name evidence="1" type="ORF">TTHERM_000346599</name>
</gene>
<dbReference type="RefSeq" id="XP_012653680.1">
    <property type="nucleotide sequence ID" value="XM_012798226.1"/>
</dbReference>
<keyword evidence="2" id="KW-1185">Reference proteome</keyword>
<dbReference type="EMBL" id="GG662654">
    <property type="protein sequence ID" value="EWS73800.1"/>
    <property type="molecule type" value="Genomic_DNA"/>
</dbReference>
<name>W7X3E7_TETTS</name>
<dbReference type="AlphaFoldDB" id="W7X3E7"/>
<organism evidence="1 2">
    <name type="scientific">Tetrahymena thermophila (strain SB210)</name>
    <dbReference type="NCBI Taxonomy" id="312017"/>
    <lineage>
        <taxon>Eukaryota</taxon>
        <taxon>Sar</taxon>
        <taxon>Alveolata</taxon>
        <taxon>Ciliophora</taxon>
        <taxon>Intramacronucleata</taxon>
        <taxon>Oligohymenophorea</taxon>
        <taxon>Hymenostomatida</taxon>
        <taxon>Tetrahymenina</taxon>
        <taxon>Tetrahymenidae</taxon>
        <taxon>Tetrahymena</taxon>
    </lineage>
</organism>
<proteinExistence type="predicted"/>
<accession>W7X3E7</accession>
<dbReference type="InParanoid" id="W7X3E7"/>
<evidence type="ECO:0000313" key="1">
    <source>
        <dbReference type="EMBL" id="EWS73800.1"/>
    </source>
</evidence>
<dbReference type="KEGG" id="tet:TTHERM_000346599"/>
<reference evidence="2" key="1">
    <citation type="journal article" date="2006" name="PLoS Biol.">
        <title>Macronuclear genome sequence of the ciliate Tetrahymena thermophila, a model eukaryote.</title>
        <authorList>
            <person name="Eisen J.A."/>
            <person name="Coyne R.S."/>
            <person name="Wu M."/>
            <person name="Wu D."/>
            <person name="Thiagarajan M."/>
            <person name="Wortman J.R."/>
            <person name="Badger J.H."/>
            <person name="Ren Q."/>
            <person name="Amedeo P."/>
            <person name="Jones K.M."/>
            <person name="Tallon L.J."/>
            <person name="Delcher A.L."/>
            <person name="Salzberg S.L."/>
            <person name="Silva J.C."/>
            <person name="Haas B.J."/>
            <person name="Majoros W.H."/>
            <person name="Farzad M."/>
            <person name="Carlton J.M."/>
            <person name="Smith R.K. Jr."/>
            <person name="Garg J."/>
            <person name="Pearlman R.E."/>
            <person name="Karrer K.M."/>
            <person name="Sun L."/>
            <person name="Manning G."/>
            <person name="Elde N.C."/>
            <person name="Turkewitz A.P."/>
            <person name="Asai D.J."/>
            <person name="Wilkes D.E."/>
            <person name="Wang Y."/>
            <person name="Cai H."/>
            <person name="Collins K."/>
            <person name="Stewart B.A."/>
            <person name="Lee S.R."/>
            <person name="Wilamowska K."/>
            <person name="Weinberg Z."/>
            <person name="Ruzzo W.L."/>
            <person name="Wloga D."/>
            <person name="Gaertig J."/>
            <person name="Frankel J."/>
            <person name="Tsao C.-C."/>
            <person name="Gorovsky M.A."/>
            <person name="Keeling P.J."/>
            <person name="Waller R.F."/>
            <person name="Patron N.J."/>
            <person name="Cherry J.M."/>
            <person name="Stover N.A."/>
            <person name="Krieger C.J."/>
            <person name="del Toro C."/>
            <person name="Ryder H.F."/>
            <person name="Williamson S.C."/>
            <person name="Barbeau R.A."/>
            <person name="Hamilton E.P."/>
            <person name="Orias E."/>
        </authorList>
    </citation>
    <scope>NUCLEOTIDE SEQUENCE [LARGE SCALE GENOMIC DNA]</scope>
    <source>
        <strain evidence="2">SB210</strain>
    </source>
</reference>
<dbReference type="Proteomes" id="UP000009168">
    <property type="component" value="Unassembled WGS sequence"/>
</dbReference>